<dbReference type="Gene3D" id="3.40.50.2000">
    <property type="entry name" value="Glycogen Phosphorylase B"/>
    <property type="match status" value="2"/>
</dbReference>
<dbReference type="Proteomes" id="UP001141552">
    <property type="component" value="Unassembled WGS sequence"/>
</dbReference>
<dbReference type="InterPro" id="IPR035595">
    <property type="entry name" value="UDP_glycos_trans_CS"/>
</dbReference>
<evidence type="ECO:0000256" key="1">
    <source>
        <dbReference type="ARBA" id="ARBA00004935"/>
    </source>
</evidence>
<keyword evidence="5" id="KW-0328">Glycosyltransferase</keyword>
<keyword evidence="8" id="KW-1185">Reference proteome</keyword>
<evidence type="ECO:0000256" key="2">
    <source>
        <dbReference type="ARBA" id="ARBA00009995"/>
    </source>
</evidence>
<evidence type="ECO:0000256" key="6">
    <source>
        <dbReference type="RuleBase" id="RU362057"/>
    </source>
</evidence>
<organism evidence="7 8">
    <name type="scientific">Turnera subulata</name>
    <dbReference type="NCBI Taxonomy" id="218843"/>
    <lineage>
        <taxon>Eukaryota</taxon>
        <taxon>Viridiplantae</taxon>
        <taxon>Streptophyta</taxon>
        <taxon>Embryophyta</taxon>
        <taxon>Tracheophyta</taxon>
        <taxon>Spermatophyta</taxon>
        <taxon>Magnoliopsida</taxon>
        <taxon>eudicotyledons</taxon>
        <taxon>Gunneridae</taxon>
        <taxon>Pentapetalae</taxon>
        <taxon>rosids</taxon>
        <taxon>fabids</taxon>
        <taxon>Malpighiales</taxon>
        <taxon>Passifloraceae</taxon>
        <taxon>Turnera</taxon>
    </lineage>
</organism>
<dbReference type="AlphaFoldDB" id="A0A9Q0G7N7"/>
<dbReference type="PANTHER" id="PTHR48048">
    <property type="entry name" value="GLYCOSYLTRANSFERASE"/>
    <property type="match status" value="1"/>
</dbReference>
<dbReference type="CDD" id="cd03784">
    <property type="entry name" value="GT1_Gtf-like"/>
    <property type="match status" value="1"/>
</dbReference>
<dbReference type="SUPFAM" id="SSF53756">
    <property type="entry name" value="UDP-Glycosyltransferase/glycogen phosphorylase"/>
    <property type="match status" value="1"/>
</dbReference>
<comment type="pathway">
    <text evidence="1">Pigment biosynthesis; anthocyanin biosynthesis.</text>
</comment>
<evidence type="ECO:0000313" key="8">
    <source>
        <dbReference type="Proteomes" id="UP001141552"/>
    </source>
</evidence>
<evidence type="ECO:0000256" key="5">
    <source>
        <dbReference type="RuleBase" id="RU003718"/>
    </source>
</evidence>
<dbReference type="OrthoDB" id="5835829at2759"/>
<keyword evidence="3 5" id="KW-0808">Transferase</keyword>
<comment type="catalytic activity">
    <reaction evidence="4">
        <text>an anthocyanidin + UDP-alpha-D-glucose + H(+) = an anthocyanidin 3-O-beta-D-glucoside + UDP</text>
        <dbReference type="Rhea" id="RHEA:20093"/>
        <dbReference type="ChEBI" id="CHEBI:15378"/>
        <dbReference type="ChEBI" id="CHEBI:16307"/>
        <dbReference type="ChEBI" id="CHEBI:58223"/>
        <dbReference type="ChEBI" id="CHEBI:58885"/>
        <dbReference type="ChEBI" id="CHEBI:143576"/>
        <dbReference type="EC" id="2.4.1.115"/>
    </reaction>
</comment>
<accession>A0A9Q0G7N7</accession>
<reference evidence="7" key="1">
    <citation type="submission" date="2022-02" db="EMBL/GenBank/DDBJ databases">
        <authorList>
            <person name="Henning P.M."/>
            <person name="McCubbin A.G."/>
            <person name="Shore J.S."/>
        </authorList>
    </citation>
    <scope>NUCLEOTIDE SEQUENCE</scope>
    <source>
        <strain evidence="7">F60SS</strain>
        <tissue evidence="7">Leaves</tissue>
    </source>
</reference>
<dbReference type="EC" id="2.4.1.-" evidence="6"/>
<name>A0A9Q0G7N7_9ROSI</name>
<dbReference type="FunFam" id="3.40.50.2000:FF:000056">
    <property type="entry name" value="Glycosyltransferase"/>
    <property type="match status" value="1"/>
</dbReference>
<comment type="similarity">
    <text evidence="2 5">Belongs to the UDP-glycosyltransferase family.</text>
</comment>
<dbReference type="Pfam" id="PF00201">
    <property type="entry name" value="UDPGT"/>
    <property type="match status" value="1"/>
</dbReference>
<dbReference type="PROSITE" id="PS00375">
    <property type="entry name" value="UDPGT"/>
    <property type="match status" value="1"/>
</dbReference>
<protein>
    <recommendedName>
        <fullName evidence="6">Glycosyltransferase</fullName>
        <ecNumber evidence="6">2.4.1.-</ecNumber>
    </recommendedName>
</protein>
<sequence>MNPILEPRATKYVDSLTASSNPITGMRFLHLPSVDLKANEPPLFSLIQGHKPHVKETVSKLLFSSNESTPDPPPRLAGFVIDMLLTGMIDVANEFGVPSYLFSPSSATYLGLTLFLHALHEEQGVELSTEFKDSDTELPIPTLANPLPARLLPSIVLDKNFLPVFHASAARSPPIYPVGPILNLKRSGNSNKYEEEEGDEDVMKWLDEQATSSVVFLCFGSWGSLEDVQMREIARALEHSGHPFLWSLRQPPPKREMAAAPSEYVNLCERLPDGFLHRTGETGRVIGWAPQVDILAHPAIGGLVSHCGWNSTLESVWFGVPIVAWPMYAEQQFNAFQLATESGLASEIKMDYRKNFYGETDVVSAGEIEKGIRHVMEGAEVKRKMKEMSGKARRAMKNDGSSYSSLGCLIHEIVEGSI</sequence>
<evidence type="ECO:0000256" key="4">
    <source>
        <dbReference type="ARBA" id="ARBA00047606"/>
    </source>
</evidence>
<evidence type="ECO:0000313" key="7">
    <source>
        <dbReference type="EMBL" id="KAJ4844661.1"/>
    </source>
</evidence>
<reference evidence="7" key="2">
    <citation type="journal article" date="2023" name="Plants (Basel)">
        <title>Annotation of the Turnera subulata (Passifloraceae) Draft Genome Reveals the S-Locus Evolved after the Divergence of Turneroideae from Passifloroideae in a Stepwise Manner.</title>
        <authorList>
            <person name="Henning P.M."/>
            <person name="Roalson E.H."/>
            <person name="Mir W."/>
            <person name="McCubbin A.G."/>
            <person name="Shore J.S."/>
        </authorList>
    </citation>
    <scope>NUCLEOTIDE SEQUENCE</scope>
    <source>
        <strain evidence="7">F60SS</strain>
    </source>
</reference>
<gene>
    <name evidence="7" type="ORF">Tsubulata_024219</name>
</gene>
<dbReference type="InterPro" id="IPR002213">
    <property type="entry name" value="UDP_glucos_trans"/>
</dbReference>
<dbReference type="EMBL" id="JAKUCV010001901">
    <property type="protein sequence ID" value="KAJ4844661.1"/>
    <property type="molecule type" value="Genomic_DNA"/>
</dbReference>
<dbReference type="InterPro" id="IPR050481">
    <property type="entry name" value="UDP-glycosyltransf_plant"/>
</dbReference>
<comment type="caution">
    <text evidence="7">The sequence shown here is derived from an EMBL/GenBank/DDBJ whole genome shotgun (WGS) entry which is preliminary data.</text>
</comment>
<dbReference type="GO" id="GO:0047213">
    <property type="term" value="F:anthocyanidin 3-O-glucosyltransferase activity"/>
    <property type="evidence" value="ECO:0007669"/>
    <property type="project" value="UniProtKB-EC"/>
</dbReference>
<evidence type="ECO:0000256" key="3">
    <source>
        <dbReference type="ARBA" id="ARBA00022679"/>
    </source>
</evidence>
<proteinExistence type="inferred from homology"/>
<dbReference type="PANTHER" id="PTHR48048:SF45">
    <property type="entry name" value="GLYCOSYLTRANSFERASE"/>
    <property type="match status" value="1"/>
</dbReference>